<dbReference type="Pfam" id="PF02519">
    <property type="entry name" value="Auxin_inducible"/>
    <property type="match status" value="1"/>
</dbReference>
<dbReference type="AlphaFoldDB" id="A0AA88J5R9"/>
<gene>
    <name evidence="2" type="ORF">TIFTF001_032423</name>
</gene>
<keyword evidence="3" id="KW-1185">Reference proteome</keyword>
<dbReference type="Proteomes" id="UP001187192">
    <property type="component" value="Unassembled WGS sequence"/>
</dbReference>
<dbReference type="PANTHER" id="PTHR31929">
    <property type="entry name" value="SAUR-LIKE AUXIN-RESPONSIVE PROTEIN FAMILY-RELATED"/>
    <property type="match status" value="1"/>
</dbReference>
<proteinExistence type="inferred from homology"/>
<evidence type="ECO:0000313" key="2">
    <source>
        <dbReference type="EMBL" id="GMN63334.1"/>
    </source>
</evidence>
<evidence type="ECO:0000256" key="1">
    <source>
        <dbReference type="ARBA" id="ARBA00006974"/>
    </source>
</evidence>
<name>A0AA88J5R9_FICCA</name>
<comment type="similarity">
    <text evidence="1">Belongs to the ARG7 family.</text>
</comment>
<sequence length="119" mass="12973">MGSAKKTLLRSLSNGGQAASKGMDVFAVYAGDSQKKQFVVPIYLLNEPSFQEILHEAEEEFGYKHPLGGQDLSQKHISDQVGLEAVKTAFFQQSKAHLEHSSVPLKCFASCADENSLVT</sequence>
<dbReference type="EMBL" id="BTGU01000148">
    <property type="protein sequence ID" value="GMN63334.1"/>
    <property type="molecule type" value="Genomic_DNA"/>
</dbReference>
<comment type="caution">
    <text evidence="2">The sequence shown here is derived from an EMBL/GenBank/DDBJ whole genome shotgun (WGS) entry which is preliminary data.</text>
</comment>
<dbReference type="InterPro" id="IPR003676">
    <property type="entry name" value="SAUR_fam"/>
</dbReference>
<reference evidence="2" key="1">
    <citation type="submission" date="2023-07" db="EMBL/GenBank/DDBJ databases">
        <title>draft genome sequence of fig (Ficus carica).</title>
        <authorList>
            <person name="Takahashi T."/>
            <person name="Nishimura K."/>
        </authorList>
    </citation>
    <scope>NUCLEOTIDE SEQUENCE</scope>
</reference>
<organism evidence="2 3">
    <name type="scientific">Ficus carica</name>
    <name type="common">Common fig</name>
    <dbReference type="NCBI Taxonomy" id="3494"/>
    <lineage>
        <taxon>Eukaryota</taxon>
        <taxon>Viridiplantae</taxon>
        <taxon>Streptophyta</taxon>
        <taxon>Embryophyta</taxon>
        <taxon>Tracheophyta</taxon>
        <taxon>Spermatophyta</taxon>
        <taxon>Magnoliopsida</taxon>
        <taxon>eudicotyledons</taxon>
        <taxon>Gunneridae</taxon>
        <taxon>Pentapetalae</taxon>
        <taxon>rosids</taxon>
        <taxon>fabids</taxon>
        <taxon>Rosales</taxon>
        <taxon>Moraceae</taxon>
        <taxon>Ficeae</taxon>
        <taxon>Ficus</taxon>
    </lineage>
</organism>
<protein>
    <submittedName>
        <fullName evidence="2">Uncharacterized protein</fullName>
    </submittedName>
</protein>
<evidence type="ECO:0000313" key="3">
    <source>
        <dbReference type="Proteomes" id="UP001187192"/>
    </source>
</evidence>
<dbReference type="GO" id="GO:0009733">
    <property type="term" value="P:response to auxin"/>
    <property type="evidence" value="ECO:0007669"/>
    <property type="project" value="InterPro"/>
</dbReference>
<accession>A0AA88J5R9</accession>